<keyword evidence="3" id="KW-0067">ATP-binding</keyword>
<evidence type="ECO:0000256" key="2">
    <source>
        <dbReference type="ARBA" id="ARBA00022741"/>
    </source>
</evidence>
<dbReference type="PRINTS" id="PR00819">
    <property type="entry name" value="CBXCFQXSUPER"/>
</dbReference>
<dbReference type="RefSeq" id="WP_301244536.1">
    <property type="nucleotide sequence ID" value="NZ_JAROCC010000011.1"/>
</dbReference>
<evidence type="ECO:0000256" key="4">
    <source>
        <dbReference type="SAM" id="MobiDB-lite"/>
    </source>
</evidence>
<dbReference type="Pfam" id="PF00004">
    <property type="entry name" value="AAA"/>
    <property type="match status" value="3"/>
</dbReference>
<dbReference type="InterPro" id="IPR050773">
    <property type="entry name" value="CbxX/CfxQ_RuBisCO_ESX"/>
</dbReference>
<keyword evidence="2" id="KW-0547">Nucleotide-binding</keyword>
<dbReference type="InterPro" id="IPR041627">
    <property type="entry name" value="AAA_lid_6"/>
</dbReference>
<evidence type="ECO:0000259" key="5">
    <source>
        <dbReference type="SMART" id="SM00382"/>
    </source>
</evidence>
<feature type="compositionally biased region" description="Polar residues" evidence="4">
    <location>
        <begin position="54"/>
        <end position="71"/>
    </location>
</feature>
<keyword evidence="7" id="KW-1185">Reference proteome</keyword>
<gene>
    <name evidence="6" type="ORF">P5G49_13375</name>
</gene>
<protein>
    <submittedName>
        <fullName evidence="6">AAA family ATPase</fullName>
    </submittedName>
</protein>
<feature type="region of interest" description="Disordered" evidence="4">
    <location>
        <begin position="46"/>
        <end position="71"/>
    </location>
</feature>
<dbReference type="Pfam" id="PF17866">
    <property type="entry name" value="AAA_lid_6"/>
    <property type="match status" value="3"/>
</dbReference>
<evidence type="ECO:0000313" key="7">
    <source>
        <dbReference type="Proteomes" id="UP001175097"/>
    </source>
</evidence>
<sequence>MRLRDVIKFLLPEYQIIEVYKEKGFFAKKNRMQTAVPMLQRQELRGGGGLENTAPIQSVSSKPVKTAQQPQENTAAYQYKDKTKWNSAEIPGIFGEIRSYLTEDLVGQNEFLDQLMIAFKRPYITGFDGNRPKNTIFVLGGRGTGRKTGIYRAIHYMKQYRLVSSETVMKIDLASYPTVSEFPLFLSDLYKCLYGQSDAILFENFEKSHSSIIDVISVLARTGTFALRSRYVFQNNALVEATGMLVQNSISELSANGKFFIFASEKSEEDVFDVFGPKFMSSVGDVLHTTSFSKGEVRMLTLRILAELKEKCRGQLSIGIAWDEQVLKETNRQFKTSTGVNGLRNYVHEKFFMPIAEYKLRHSLDTDERVMLTHSDTGYSAIIRGKTIPLAALRPQKMAAGIEEVKRELATIIGMDAVKEYVLQLEDHLKVQQRRVSAGIQSSDISMHMIFSGNPGTGKTTIARIVAKYMKALGILSTGQLREVTRADLVGQYVGQTARLTQDAINSALGGVLFIDEAYALCRDKNDLFGLEAIDTLVKGMEDNRNDLLVILAGYGDEMEEFLKVNPGLKSRFPNLIHFEDYTSEELWKIALHTAHSKGYRIAANCEEPLLRLFDKRQIKGRNDSGNGRLVRNIVESTILNQSKRLNEDPTAELDELRYEDFQFEETGDFDLDASLAPIIGLTDVKEFVRLQHKLLIAEEKRRAAGIQMDTTQSLNMIFSGNPGTGKTTIARVVAQMFKDMGMLKSGHLVEVDRGGLVSQYVGHTAKKTEEVFRSALGGVLFIDEAYSLSSEGDSFGREAIHTLVKLIEDYRGEIVVILAGYDKEMKEFMKANTGLASRFPLQIKFPDYHAEELFRIAQKIISSKGFRLAADAQQLLEEQVGQLHKQATADSGNGRMVRNYVEEIVRNQSARIATVDVPAEEMQMIIPQDIEPMKKVDDDFDLEEQLAKIVGLDEVKGYIRGLNARLRMQNERKKLGMIVDDSQTMHMIFKGNPGTGKTMVARTVAQVLYHIGVIRTNKLIETDRADLVAGYVGQTAMKTREVVLSAMDGVLFIDEAYALAQGGTNDFGKEAIDTLVKMMDDHRDRLVVILAGYSEDMDQFLVINPGLRSRFPNVIEFSDYSTEQLLRISNQFFEGRGYVLDLAAKEKLSEILSEASKEPHFGNGRYVRNLYEKAINNQAIRLSTDPHLTREELMTIQSADLERV</sequence>
<dbReference type="SMART" id="SM00382">
    <property type="entry name" value="AAA"/>
    <property type="match status" value="3"/>
</dbReference>
<dbReference type="InterPro" id="IPR000641">
    <property type="entry name" value="CbxX/CfxQ"/>
</dbReference>
<proteinExistence type="inferred from homology"/>
<organism evidence="6 7">
    <name type="scientific">Sporosarcina highlanderae</name>
    <dbReference type="NCBI Taxonomy" id="3035916"/>
    <lineage>
        <taxon>Bacteria</taxon>
        <taxon>Bacillati</taxon>
        <taxon>Bacillota</taxon>
        <taxon>Bacilli</taxon>
        <taxon>Bacillales</taxon>
        <taxon>Caryophanaceae</taxon>
        <taxon>Sporosarcina</taxon>
    </lineage>
</organism>
<dbReference type="SUPFAM" id="SSF52540">
    <property type="entry name" value="P-loop containing nucleoside triphosphate hydrolases"/>
    <property type="match status" value="4"/>
</dbReference>
<comment type="similarity">
    <text evidence="1">Belongs to the CbxX/CfxQ family.</text>
</comment>
<dbReference type="Gene3D" id="1.10.8.60">
    <property type="match status" value="3"/>
</dbReference>
<dbReference type="PANTHER" id="PTHR43392:SF2">
    <property type="entry name" value="AAA-TYPE ATPASE FAMILY PROTEIN _ ANKYRIN REPEAT FAMILY PROTEIN"/>
    <property type="match status" value="1"/>
</dbReference>
<dbReference type="PANTHER" id="PTHR43392">
    <property type="entry name" value="AAA-TYPE ATPASE FAMILY PROTEIN / ANKYRIN REPEAT FAMILY PROTEIN"/>
    <property type="match status" value="1"/>
</dbReference>
<dbReference type="InterPro" id="IPR003593">
    <property type="entry name" value="AAA+_ATPase"/>
</dbReference>
<dbReference type="Gene3D" id="3.40.50.300">
    <property type="entry name" value="P-loop containing nucleotide triphosphate hydrolases"/>
    <property type="match status" value="4"/>
</dbReference>
<dbReference type="InterPro" id="IPR027417">
    <property type="entry name" value="P-loop_NTPase"/>
</dbReference>
<evidence type="ECO:0000256" key="3">
    <source>
        <dbReference type="ARBA" id="ARBA00022840"/>
    </source>
</evidence>
<dbReference type="CDD" id="cd00009">
    <property type="entry name" value="AAA"/>
    <property type="match status" value="3"/>
</dbReference>
<feature type="domain" description="AAA+ ATPase" evidence="5">
    <location>
        <begin position="984"/>
        <end position="1122"/>
    </location>
</feature>
<evidence type="ECO:0000256" key="1">
    <source>
        <dbReference type="ARBA" id="ARBA00010378"/>
    </source>
</evidence>
<name>A0ABT8JVS6_9BACL</name>
<dbReference type="Proteomes" id="UP001175097">
    <property type="component" value="Unassembled WGS sequence"/>
</dbReference>
<comment type="caution">
    <text evidence="6">The sequence shown here is derived from an EMBL/GenBank/DDBJ whole genome shotgun (WGS) entry which is preliminary data.</text>
</comment>
<evidence type="ECO:0000313" key="6">
    <source>
        <dbReference type="EMBL" id="MDN4608462.1"/>
    </source>
</evidence>
<reference evidence="6" key="1">
    <citation type="submission" date="2023-03" db="EMBL/GenBank/DDBJ databases">
        <title>MT1 and MT2 Draft Genomes of Novel Species.</title>
        <authorList>
            <person name="Venkateswaran K."/>
        </authorList>
    </citation>
    <scope>NUCLEOTIDE SEQUENCE</scope>
    <source>
        <strain evidence="6">F6_3S_P_2</strain>
    </source>
</reference>
<dbReference type="InterPro" id="IPR003959">
    <property type="entry name" value="ATPase_AAA_core"/>
</dbReference>
<accession>A0ABT8JVS6</accession>
<feature type="domain" description="AAA+ ATPase" evidence="5">
    <location>
        <begin position="713"/>
        <end position="848"/>
    </location>
</feature>
<dbReference type="EMBL" id="JAROCC010000011">
    <property type="protein sequence ID" value="MDN4608462.1"/>
    <property type="molecule type" value="Genomic_DNA"/>
</dbReference>
<feature type="domain" description="AAA+ ATPase" evidence="5">
    <location>
        <begin position="445"/>
        <end position="583"/>
    </location>
</feature>